<dbReference type="KEGG" id="rbi:RB2501_08180"/>
<dbReference type="STRING" id="313596.RB2501_08180"/>
<evidence type="ECO:0000313" key="1">
    <source>
        <dbReference type="EMBL" id="EAR16864.1"/>
    </source>
</evidence>
<dbReference type="HOGENOM" id="CLU_082733_0_0_10"/>
<dbReference type="Gene3D" id="3.20.20.70">
    <property type="entry name" value="Aldolase class I"/>
    <property type="match status" value="1"/>
</dbReference>
<proteinExistence type="predicted"/>
<sequence length="222" mass="23762">MGAAMEPSFDSRYRKNLVQVPEIIREASGIRIFGQLLKSFLFSTDVALIRNTNANAIIAVYPFTAQPAISHALISAADKPILCGVGGGVTGGRRVVELALHAEFQGAIGVVLNKPVPDRVVAQVKRKVDIPVVVTVVSADEDFPARIRAGVDILNVSGAENTPAIIRKIRRFDPDIAIIGTGGKTEQTIRETLEAGANAISYTPPSTAELFKEVMQRYRAGG</sequence>
<name>A4CIV6_ROBBH</name>
<reference evidence="1 2" key="1">
    <citation type="journal article" date="2009" name="J. Bacteriol.">
        <title>Complete genome sequence of Robiginitalea biformata HTCC2501.</title>
        <authorList>
            <person name="Oh H.M."/>
            <person name="Giovannoni S.J."/>
            <person name="Lee K."/>
            <person name="Ferriera S."/>
            <person name="Johnson J."/>
            <person name="Cho J.C."/>
        </authorList>
    </citation>
    <scope>NUCLEOTIDE SEQUENCE [LARGE SCALE GENOMIC DNA]</scope>
    <source>
        <strain evidence="2">ATCC BAA-864 / HTCC2501 / KCTC 12146</strain>
    </source>
</reference>
<protein>
    <recommendedName>
        <fullName evidence="3">Hydrolase</fullName>
    </recommendedName>
</protein>
<dbReference type="EMBL" id="CP001712">
    <property type="protein sequence ID" value="EAR16864.1"/>
    <property type="molecule type" value="Genomic_DNA"/>
</dbReference>
<dbReference type="AlphaFoldDB" id="A4CIV6"/>
<dbReference type="InterPro" id="IPR013785">
    <property type="entry name" value="Aldolase_TIM"/>
</dbReference>
<gene>
    <name evidence="1" type="ordered locus">RB2501_08180</name>
</gene>
<accession>A4CIV6</accession>
<evidence type="ECO:0008006" key="3">
    <source>
        <dbReference type="Google" id="ProtNLM"/>
    </source>
</evidence>
<dbReference type="Proteomes" id="UP000009049">
    <property type="component" value="Chromosome"/>
</dbReference>
<dbReference type="eggNOG" id="COG1304">
    <property type="taxonomic scope" value="Bacteria"/>
</dbReference>
<evidence type="ECO:0000313" key="2">
    <source>
        <dbReference type="Proteomes" id="UP000009049"/>
    </source>
</evidence>
<keyword evidence="2" id="KW-1185">Reference proteome</keyword>
<dbReference type="SUPFAM" id="SSF51412">
    <property type="entry name" value="Inosine monophosphate dehydrogenase (IMPDH)"/>
    <property type="match status" value="1"/>
</dbReference>
<organism evidence="1 2">
    <name type="scientific">Robiginitalea biformata (strain ATCC BAA-864 / DSM 15991 / KCTC 12146 / HTCC2501)</name>
    <dbReference type="NCBI Taxonomy" id="313596"/>
    <lineage>
        <taxon>Bacteria</taxon>
        <taxon>Pseudomonadati</taxon>
        <taxon>Bacteroidota</taxon>
        <taxon>Flavobacteriia</taxon>
        <taxon>Flavobacteriales</taxon>
        <taxon>Flavobacteriaceae</taxon>
        <taxon>Robiginitalea</taxon>
    </lineage>
</organism>